<gene>
    <name evidence="1" type="ORF">WMO24_03760</name>
</gene>
<organism evidence="1 2">
    <name type="scientific">Ruthenibacterium intestinale</name>
    <dbReference type="NCBI Taxonomy" id="3133163"/>
    <lineage>
        <taxon>Bacteria</taxon>
        <taxon>Bacillati</taxon>
        <taxon>Bacillota</taxon>
        <taxon>Clostridia</taxon>
        <taxon>Eubacteriales</taxon>
        <taxon>Oscillospiraceae</taxon>
        <taxon>Ruthenibacterium</taxon>
    </lineage>
</organism>
<dbReference type="EMBL" id="JBBMFA010000059">
    <property type="protein sequence ID" value="MEQ2519548.1"/>
    <property type="molecule type" value="Genomic_DNA"/>
</dbReference>
<dbReference type="Proteomes" id="UP001477672">
    <property type="component" value="Unassembled WGS sequence"/>
</dbReference>
<dbReference type="PANTHER" id="PTHR36454">
    <property type="entry name" value="LMO2823 PROTEIN"/>
    <property type="match status" value="1"/>
</dbReference>
<sequence>MKPFCAADILLPDESINLEKWAALACDQFTSRPEYWQQAEEMCRDVPGALHITLPEAYLGAPDEAARIEAIHRTMNEYLDRVLTRAVHGFVYVERTTESGVRQGLVGAVDLEAYDYRPGAQPPVRPSENTVAERIPPRLAVRRGAALETPHILMLIDDAQRTVVEPLSARKDRLRKLYDTPLMLGGGRVAGWAVTDPADIAAVENALEALGTQAAFDAKYPEAAGRAPLAMAVGDGNHSLATAKAAWEEVKAGLTEAEKETHPARWCLVELENIHCPAIRVEPIHRAVFGTSFGVLADAFRAWLQAHGGASENDGAPQTFGLTDGEKTLTLGAANPPRPLAVGTLEAFLADFGRENPGARVDYIHGRDEVRRLAQQGAVGVLLPDFQKSDLFRGVVLGGVLPKKTFSMGHAQEKRYYLECRKIL</sequence>
<evidence type="ECO:0000313" key="2">
    <source>
        <dbReference type="Proteomes" id="UP001477672"/>
    </source>
</evidence>
<keyword evidence="2" id="KW-1185">Reference proteome</keyword>
<proteinExistence type="predicted"/>
<reference evidence="1 2" key="1">
    <citation type="submission" date="2024-03" db="EMBL/GenBank/DDBJ databases">
        <title>Human intestinal bacterial collection.</title>
        <authorList>
            <person name="Pauvert C."/>
            <person name="Hitch T.C.A."/>
            <person name="Clavel T."/>
        </authorList>
    </citation>
    <scope>NUCLEOTIDE SEQUENCE [LARGE SCALE GENOMIC DNA]</scope>
    <source>
        <strain evidence="1 2">CLA-JM-H11</strain>
    </source>
</reference>
<protein>
    <submittedName>
        <fullName evidence="1">DUF1015 domain-containing protein</fullName>
    </submittedName>
</protein>
<dbReference type="RefSeq" id="WP_349214982.1">
    <property type="nucleotide sequence ID" value="NZ_JBBMFA010000059.1"/>
</dbReference>
<dbReference type="InterPro" id="IPR008323">
    <property type="entry name" value="UCP033563"/>
</dbReference>
<evidence type="ECO:0000313" key="1">
    <source>
        <dbReference type="EMBL" id="MEQ2519548.1"/>
    </source>
</evidence>
<accession>A0ABV1GCW2</accession>
<dbReference type="PANTHER" id="PTHR36454:SF1">
    <property type="entry name" value="DUF1015 DOMAIN-CONTAINING PROTEIN"/>
    <property type="match status" value="1"/>
</dbReference>
<name>A0ABV1GCW2_9FIRM</name>
<dbReference type="Pfam" id="PF06245">
    <property type="entry name" value="DUF1015"/>
    <property type="match status" value="1"/>
</dbReference>
<comment type="caution">
    <text evidence="1">The sequence shown here is derived from an EMBL/GenBank/DDBJ whole genome shotgun (WGS) entry which is preliminary data.</text>
</comment>